<dbReference type="CDD" id="cd06261">
    <property type="entry name" value="TM_PBP2"/>
    <property type="match status" value="1"/>
</dbReference>
<dbReference type="EMBL" id="ACZL01000003">
    <property type="protein sequence ID" value="EHI56730.1"/>
    <property type="molecule type" value="Genomic_DNA"/>
</dbReference>
<dbReference type="InterPro" id="IPR051322">
    <property type="entry name" value="AA_ABC_Transporter_Permease"/>
</dbReference>
<accession>G5GF39</accession>
<dbReference type="PROSITE" id="PS50928">
    <property type="entry name" value="ABC_TM1"/>
    <property type="match status" value="1"/>
</dbReference>
<gene>
    <name evidence="10" type="ORF">HMPREF9333_00177</name>
</gene>
<keyword evidence="5 8" id="KW-0812">Transmembrane</keyword>
<keyword evidence="7 8" id="KW-0472">Membrane</keyword>
<dbReference type="AlphaFoldDB" id="G5GF39"/>
<evidence type="ECO:0000256" key="3">
    <source>
        <dbReference type="ARBA" id="ARBA00022448"/>
    </source>
</evidence>
<dbReference type="GO" id="GO:0005886">
    <property type="term" value="C:plasma membrane"/>
    <property type="evidence" value="ECO:0007669"/>
    <property type="project" value="UniProtKB-SubCell"/>
</dbReference>
<sequence length="221" mass="23975">MIWDKTTIDMILKGIQETFFMVFISSLAAYIIGIPLGIALVVTDKDGIKPFPALNTFLGIVINLIRSVPFLILLVMVTPITKAIVKTTIGVKGVIPPLVMCAAPYIARMVESSIKEVDYGVVEAAKSMGASTMQIITKVLIPEAKPSLLVGASISITTILGYSAMAGFVGGGGLGTIAINYGYYRYETEIMFVTVVLLVVMVQLIQEIGMRFSRFTDKRIR</sequence>
<dbReference type="Gene3D" id="1.10.3720.10">
    <property type="entry name" value="MetI-like"/>
    <property type="match status" value="1"/>
</dbReference>
<evidence type="ECO:0000313" key="10">
    <source>
        <dbReference type="EMBL" id="EHI56730.1"/>
    </source>
</evidence>
<proteinExistence type="inferred from homology"/>
<dbReference type="STRING" id="679200.HMPREF9333_00177"/>
<dbReference type="PATRIC" id="fig|679200.3.peg.196"/>
<comment type="similarity">
    <text evidence="2">Belongs to the binding-protein-dependent transport system permease family. CysTW subfamily.</text>
</comment>
<reference evidence="10 11" key="1">
    <citation type="submission" date="2011-08" db="EMBL/GenBank/DDBJ databases">
        <title>The Genome Sequence of Johnsonella ignava ATCC 51276.</title>
        <authorList>
            <consortium name="The Broad Institute Genome Sequencing Platform"/>
            <person name="Earl A."/>
            <person name="Ward D."/>
            <person name="Feldgarden M."/>
            <person name="Gevers D."/>
            <person name="Izard J."/>
            <person name="Blanton J.M."/>
            <person name="Baranova O.V."/>
            <person name="Dewhirst F.E."/>
            <person name="Young S.K."/>
            <person name="Zeng Q."/>
            <person name="Gargeya S."/>
            <person name="Fitzgerald M."/>
            <person name="Haas B."/>
            <person name="Abouelleil A."/>
            <person name="Alvarado L."/>
            <person name="Arachchi H.M."/>
            <person name="Berlin A."/>
            <person name="Brown A."/>
            <person name="Chapman S.B."/>
            <person name="Chen Z."/>
            <person name="Dunbar C."/>
            <person name="Freedman E."/>
            <person name="Gearin G."/>
            <person name="Gellesch M."/>
            <person name="Goldberg J."/>
            <person name="Griggs A."/>
            <person name="Gujja S."/>
            <person name="Heiman D."/>
            <person name="Howarth C."/>
            <person name="Larson L."/>
            <person name="Lui A."/>
            <person name="MacDonald P.J.P."/>
            <person name="Montmayeur A."/>
            <person name="Murphy C."/>
            <person name="Neiman D."/>
            <person name="Pearson M."/>
            <person name="Priest M."/>
            <person name="Roberts A."/>
            <person name="Saif S."/>
            <person name="Shea T."/>
            <person name="Shenoy N."/>
            <person name="Sisk P."/>
            <person name="Stolte C."/>
            <person name="Sykes S."/>
            <person name="Wortman J."/>
            <person name="Nusbaum C."/>
            <person name="Birren B."/>
        </authorList>
    </citation>
    <scope>NUCLEOTIDE SEQUENCE [LARGE SCALE GENOMIC DNA]</scope>
    <source>
        <strain evidence="10 11">ATCC 51276</strain>
    </source>
</reference>
<evidence type="ECO:0000256" key="7">
    <source>
        <dbReference type="ARBA" id="ARBA00023136"/>
    </source>
</evidence>
<evidence type="ECO:0000256" key="2">
    <source>
        <dbReference type="ARBA" id="ARBA00007069"/>
    </source>
</evidence>
<keyword evidence="4" id="KW-1003">Cell membrane</keyword>
<keyword evidence="6 8" id="KW-1133">Transmembrane helix</keyword>
<evidence type="ECO:0000256" key="8">
    <source>
        <dbReference type="RuleBase" id="RU363032"/>
    </source>
</evidence>
<name>G5GF39_9FIRM</name>
<dbReference type="InterPro" id="IPR000515">
    <property type="entry name" value="MetI-like"/>
</dbReference>
<keyword evidence="11" id="KW-1185">Reference proteome</keyword>
<dbReference type="Pfam" id="PF00528">
    <property type="entry name" value="BPD_transp_1"/>
    <property type="match status" value="1"/>
</dbReference>
<dbReference type="PANTHER" id="PTHR30450">
    <property type="entry name" value="ABC TRANSPORTER PERMEASE"/>
    <property type="match status" value="1"/>
</dbReference>
<evidence type="ECO:0000313" key="11">
    <source>
        <dbReference type="Proteomes" id="UP000003011"/>
    </source>
</evidence>
<keyword evidence="3 8" id="KW-0813">Transport</keyword>
<dbReference type="InterPro" id="IPR035906">
    <property type="entry name" value="MetI-like_sf"/>
</dbReference>
<evidence type="ECO:0000256" key="5">
    <source>
        <dbReference type="ARBA" id="ARBA00022692"/>
    </source>
</evidence>
<feature type="transmembrane region" description="Helical" evidence="8">
    <location>
        <begin position="20"/>
        <end position="42"/>
    </location>
</feature>
<dbReference type="Proteomes" id="UP000003011">
    <property type="component" value="Unassembled WGS sequence"/>
</dbReference>
<dbReference type="FunFam" id="1.10.3720.10:FF:000002">
    <property type="entry name" value="D-methionine ABC transporter permease MetI"/>
    <property type="match status" value="1"/>
</dbReference>
<evidence type="ECO:0000256" key="6">
    <source>
        <dbReference type="ARBA" id="ARBA00022989"/>
    </source>
</evidence>
<evidence type="ECO:0000256" key="4">
    <source>
        <dbReference type="ARBA" id="ARBA00022475"/>
    </source>
</evidence>
<dbReference type="RefSeq" id="WP_005539133.1">
    <property type="nucleotide sequence ID" value="NZ_JH378829.1"/>
</dbReference>
<feature type="transmembrane region" description="Helical" evidence="8">
    <location>
        <begin position="148"/>
        <end position="170"/>
    </location>
</feature>
<evidence type="ECO:0000256" key="1">
    <source>
        <dbReference type="ARBA" id="ARBA00004651"/>
    </source>
</evidence>
<dbReference type="OrthoDB" id="9793490at2"/>
<comment type="subcellular location">
    <subcellularLocation>
        <location evidence="1 8">Cell membrane</location>
        <topology evidence="1 8">Multi-pass membrane protein</topology>
    </subcellularLocation>
</comment>
<evidence type="ECO:0000259" key="9">
    <source>
        <dbReference type="PROSITE" id="PS50928"/>
    </source>
</evidence>
<dbReference type="PANTHER" id="PTHR30450:SF1">
    <property type="entry name" value="D-METHIONINE TRANSPORT SYSTEM PERMEASE PROTEIN METI-RELATED"/>
    <property type="match status" value="1"/>
</dbReference>
<feature type="transmembrane region" description="Helical" evidence="8">
    <location>
        <begin position="190"/>
        <end position="209"/>
    </location>
</feature>
<protein>
    <recommendedName>
        <fullName evidence="9">ABC transmembrane type-1 domain-containing protein</fullName>
    </recommendedName>
</protein>
<dbReference type="eggNOG" id="COG2011">
    <property type="taxonomic scope" value="Bacteria"/>
</dbReference>
<dbReference type="HOGENOM" id="CLU_077375_0_1_9"/>
<organism evidence="10 11">
    <name type="scientific">Johnsonella ignava ATCC 51276</name>
    <dbReference type="NCBI Taxonomy" id="679200"/>
    <lineage>
        <taxon>Bacteria</taxon>
        <taxon>Bacillati</taxon>
        <taxon>Bacillota</taxon>
        <taxon>Clostridia</taxon>
        <taxon>Lachnospirales</taxon>
        <taxon>Lachnospiraceae</taxon>
        <taxon>Johnsonella</taxon>
    </lineage>
</organism>
<dbReference type="SUPFAM" id="SSF161098">
    <property type="entry name" value="MetI-like"/>
    <property type="match status" value="1"/>
</dbReference>
<feature type="transmembrane region" description="Helical" evidence="8">
    <location>
        <begin position="54"/>
        <end position="77"/>
    </location>
</feature>
<feature type="domain" description="ABC transmembrane type-1" evidence="9">
    <location>
        <begin position="15"/>
        <end position="209"/>
    </location>
</feature>
<dbReference type="GO" id="GO:0048473">
    <property type="term" value="P:D-methionine transmembrane transport"/>
    <property type="evidence" value="ECO:0007669"/>
    <property type="project" value="TreeGrafter"/>
</dbReference>
<comment type="caution">
    <text evidence="10">The sequence shown here is derived from an EMBL/GenBank/DDBJ whole genome shotgun (WGS) entry which is preliminary data.</text>
</comment>